<evidence type="ECO:0000256" key="4">
    <source>
        <dbReference type="ARBA" id="ARBA00022692"/>
    </source>
</evidence>
<keyword evidence="3" id="KW-1134">Transmembrane beta strand</keyword>
<accession>A0A975BHU5</accession>
<dbReference type="EMBL" id="CP061800">
    <property type="protein sequence ID" value="QTA85550.1"/>
    <property type="molecule type" value="Genomic_DNA"/>
</dbReference>
<feature type="chain" id="PRO_5038138398" evidence="8">
    <location>
        <begin position="24"/>
        <end position="455"/>
    </location>
</feature>
<evidence type="ECO:0000256" key="2">
    <source>
        <dbReference type="ARBA" id="ARBA00008163"/>
    </source>
</evidence>
<sequence length="455" mass="51237">MKKKVVLCFFIIFLLFGSDFTFAQQRDTDFASSPNPVGSGARALGMGGAFIGVADDATAASWNPAGLVQLKWPEISVVGNWFHRTEDSTLGTVPESNESQSVSEQDINYLSIAYPFNLFNRNMIVSLNYQHLYDFTREWEFSNQFMADTPAGKLIADDDTNYERDGSLSALGVAYCVQIVPQFSFGFTLNFWEDDLLNNEWEEKTHIMSTQTLQVHGLPPGIPVGPSSVHDYKINDRYSFSGFNANLGVLWHATDKLTIGGVFKFPFTADIRYERRISEKVTDSQGETLDTFSYDYDEELDMPMSYGMGVAYRFSDQFTLSADVYRTEWQDFIYKDSTGNEKSPITNKGPGESDIDATHQIRIGAEYLFIDQTSDYVIPLRGGMFYDPAPAEGGPDDFYGVSLGSGIAVGRYVFDIACQYRFGNDVAESSVRYYDFSFSQDVNEFMMYSSLIIHF</sequence>
<dbReference type="SUPFAM" id="SSF56935">
    <property type="entry name" value="Porins"/>
    <property type="match status" value="1"/>
</dbReference>
<dbReference type="Pfam" id="PF03349">
    <property type="entry name" value="Toluene_X"/>
    <property type="match status" value="1"/>
</dbReference>
<dbReference type="RefSeq" id="WP_207681561.1">
    <property type="nucleotide sequence ID" value="NZ_CP061800.1"/>
</dbReference>
<evidence type="ECO:0000256" key="1">
    <source>
        <dbReference type="ARBA" id="ARBA00004571"/>
    </source>
</evidence>
<keyword evidence="7" id="KW-0998">Cell outer membrane</keyword>
<reference evidence="9" key="1">
    <citation type="journal article" date="2021" name="Microb. Physiol.">
        <title>Proteogenomic Insights into the Physiology of Marine, Sulfate-Reducing, Filamentous Desulfonema limicola and Desulfonema magnum.</title>
        <authorList>
            <person name="Schnaars V."/>
            <person name="Wohlbrand L."/>
            <person name="Scheve S."/>
            <person name="Hinrichs C."/>
            <person name="Reinhardt R."/>
            <person name="Rabus R."/>
        </authorList>
    </citation>
    <scope>NUCLEOTIDE SEQUENCE</scope>
    <source>
        <strain evidence="9">4be13</strain>
    </source>
</reference>
<keyword evidence="6" id="KW-0472">Membrane</keyword>
<evidence type="ECO:0000313" key="9">
    <source>
        <dbReference type="EMBL" id="QTA85550.1"/>
    </source>
</evidence>
<evidence type="ECO:0000256" key="3">
    <source>
        <dbReference type="ARBA" id="ARBA00022452"/>
    </source>
</evidence>
<evidence type="ECO:0000256" key="6">
    <source>
        <dbReference type="ARBA" id="ARBA00023136"/>
    </source>
</evidence>
<dbReference type="InterPro" id="IPR005017">
    <property type="entry name" value="OMPP1/FadL/TodX"/>
</dbReference>
<dbReference type="Proteomes" id="UP000663722">
    <property type="component" value="Chromosome"/>
</dbReference>
<keyword evidence="10" id="KW-1185">Reference proteome</keyword>
<keyword evidence="5 8" id="KW-0732">Signal</keyword>
<dbReference type="GO" id="GO:0009279">
    <property type="term" value="C:cell outer membrane"/>
    <property type="evidence" value="ECO:0007669"/>
    <property type="project" value="UniProtKB-SubCell"/>
</dbReference>
<comment type="similarity">
    <text evidence="2">Belongs to the OmpP1/FadL family.</text>
</comment>
<protein>
    <submittedName>
        <fullName evidence="9">Outer membrane protein transport protein domain-containing protein</fullName>
    </submittedName>
</protein>
<dbReference type="PANTHER" id="PTHR35093:SF8">
    <property type="entry name" value="OUTER MEMBRANE PROTEIN NMB0088-RELATED"/>
    <property type="match status" value="1"/>
</dbReference>
<keyword evidence="4" id="KW-0812">Transmembrane</keyword>
<dbReference type="GO" id="GO:0015483">
    <property type="term" value="F:long-chain fatty acid transporting porin activity"/>
    <property type="evidence" value="ECO:0007669"/>
    <property type="project" value="TreeGrafter"/>
</dbReference>
<evidence type="ECO:0000313" key="10">
    <source>
        <dbReference type="Proteomes" id="UP000663722"/>
    </source>
</evidence>
<evidence type="ECO:0000256" key="5">
    <source>
        <dbReference type="ARBA" id="ARBA00022729"/>
    </source>
</evidence>
<dbReference type="KEGG" id="dmm:dnm_015610"/>
<dbReference type="Gene3D" id="2.40.160.60">
    <property type="entry name" value="Outer membrane protein transport protein (OMPP1/FadL/TodX)"/>
    <property type="match status" value="1"/>
</dbReference>
<proteinExistence type="inferred from homology"/>
<evidence type="ECO:0000256" key="8">
    <source>
        <dbReference type="SAM" id="SignalP"/>
    </source>
</evidence>
<dbReference type="PANTHER" id="PTHR35093">
    <property type="entry name" value="OUTER MEMBRANE PROTEIN NMB0088-RELATED"/>
    <property type="match status" value="1"/>
</dbReference>
<gene>
    <name evidence="9" type="ORF">dnm_015610</name>
</gene>
<feature type="signal peptide" evidence="8">
    <location>
        <begin position="1"/>
        <end position="23"/>
    </location>
</feature>
<evidence type="ECO:0000256" key="7">
    <source>
        <dbReference type="ARBA" id="ARBA00023237"/>
    </source>
</evidence>
<organism evidence="9 10">
    <name type="scientific">Desulfonema magnum</name>
    <dbReference type="NCBI Taxonomy" id="45655"/>
    <lineage>
        <taxon>Bacteria</taxon>
        <taxon>Pseudomonadati</taxon>
        <taxon>Thermodesulfobacteriota</taxon>
        <taxon>Desulfobacteria</taxon>
        <taxon>Desulfobacterales</taxon>
        <taxon>Desulfococcaceae</taxon>
        <taxon>Desulfonema</taxon>
    </lineage>
</organism>
<comment type="subcellular location">
    <subcellularLocation>
        <location evidence="1">Cell outer membrane</location>
        <topology evidence="1">Multi-pass membrane protein</topology>
    </subcellularLocation>
</comment>
<dbReference type="AlphaFoldDB" id="A0A975BHU5"/>
<name>A0A975BHU5_9BACT</name>